<evidence type="ECO:0000313" key="6">
    <source>
        <dbReference type="Proteomes" id="UP001642405"/>
    </source>
</evidence>
<dbReference type="Pfam" id="PF13378">
    <property type="entry name" value="MR_MLE_C"/>
    <property type="match status" value="1"/>
</dbReference>
<dbReference type="PANTHER" id="PTHR13794">
    <property type="entry name" value="ENOLASE SUPERFAMILY, MANDELATE RACEMASE"/>
    <property type="match status" value="1"/>
</dbReference>
<dbReference type="NCBIfam" id="NF011968">
    <property type="entry name" value="PRK15440.1"/>
    <property type="match status" value="1"/>
</dbReference>
<evidence type="ECO:0000256" key="3">
    <source>
        <dbReference type="ARBA" id="ARBA00022842"/>
    </source>
</evidence>
<accession>A0ABP0CEK1</accession>
<name>A0ABP0CEK1_9PEZI</name>
<evidence type="ECO:0000256" key="1">
    <source>
        <dbReference type="ARBA" id="ARBA00001946"/>
    </source>
</evidence>
<dbReference type="SUPFAM" id="SSF51604">
    <property type="entry name" value="Enolase C-terminal domain-like"/>
    <property type="match status" value="1"/>
</dbReference>
<keyword evidence="3" id="KW-0460">Magnesium</keyword>
<keyword evidence="6" id="KW-1185">Reference proteome</keyword>
<evidence type="ECO:0000256" key="2">
    <source>
        <dbReference type="ARBA" id="ARBA00022723"/>
    </source>
</evidence>
<gene>
    <name evidence="5" type="ORF">SCUCBS95973_007589</name>
</gene>
<comment type="cofactor">
    <cofactor evidence="1">
        <name>Mg(2+)</name>
        <dbReference type="ChEBI" id="CHEBI:18420"/>
    </cofactor>
</comment>
<dbReference type="InterPro" id="IPR013341">
    <property type="entry name" value="Mandelate_racemase_N_dom"/>
</dbReference>
<dbReference type="InterPro" id="IPR036849">
    <property type="entry name" value="Enolase-like_C_sf"/>
</dbReference>
<dbReference type="PANTHER" id="PTHR13794:SF58">
    <property type="entry name" value="MITOCHONDRIAL ENOLASE SUPERFAMILY MEMBER 1"/>
    <property type="match status" value="1"/>
</dbReference>
<dbReference type="SUPFAM" id="SSF54826">
    <property type="entry name" value="Enolase N-terminal domain-like"/>
    <property type="match status" value="1"/>
</dbReference>
<dbReference type="Pfam" id="PF02746">
    <property type="entry name" value="MR_MLE_N"/>
    <property type="match status" value="1"/>
</dbReference>
<reference evidence="5 6" key="1">
    <citation type="submission" date="2024-01" db="EMBL/GenBank/DDBJ databases">
        <authorList>
            <person name="Allen C."/>
            <person name="Tagirdzhanova G."/>
        </authorList>
    </citation>
    <scope>NUCLEOTIDE SEQUENCE [LARGE SCALE GENOMIC DNA]</scope>
</reference>
<organism evidence="5 6">
    <name type="scientific">Sporothrix curviconia</name>
    <dbReference type="NCBI Taxonomy" id="1260050"/>
    <lineage>
        <taxon>Eukaryota</taxon>
        <taxon>Fungi</taxon>
        <taxon>Dikarya</taxon>
        <taxon>Ascomycota</taxon>
        <taxon>Pezizomycotina</taxon>
        <taxon>Sordariomycetes</taxon>
        <taxon>Sordariomycetidae</taxon>
        <taxon>Ophiostomatales</taxon>
        <taxon>Ophiostomataceae</taxon>
        <taxon>Sporothrix</taxon>
    </lineage>
</organism>
<dbReference type="EMBL" id="CAWUHB010000053">
    <property type="protein sequence ID" value="CAK7230482.1"/>
    <property type="molecule type" value="Genomic_DNA"/>
</dbReference>
<proteinExistence type="predicted"/>
<dbReference type="SMART" id="SM00922">
    <property type="entry name" value="MR_MLE"/>
    <property type="match status" value="1"/>
</dbReference>
<evidence type="ECO:0000313" key="5">
    <source>
        <dbReference type="EMBL" id="CAK7230482.1"/>
    </source>
</evidence>
<dbReference type="InterPro" id="IPR013342">
    <property type="entry name" value="Mandelate_racemase_C"/>
</dbReference>
<evidence type="ECO:0000259" key="4">
    <source>
        <dbReference type="SMART" id="SM00922"/>
    </source>
</evidence>
<dbReference type="Gene3D" id="3.20.20.120">
    <property type="entry name" value="Enolase-like C-terminal domain"/>
    <property type="match status" value="1"/>
</dbReference>
<dbReference type="InterPro" id="IPR029017">
    <property type="entry name" value="Enolase-like_N"/>
</dbReference>
<dbReference type="InterPro" id="IPR046945">
    <property type="entry name" value="RHMD-like"/>
</dbReference>
<dbReference type="SFLD" id="SFLDG00179">
    <property type="entry name" value="mandelate_racemase"/>
    <property type="match status" value="1"/>
</dbReference>
<sequence>MASSGPRITAVRTFLVAPDKRNPDAPKPGQWLYDQRIANPMSKYPKYRDERESWGIDVLRNFCVEIEATTGDNGPAATTTTGFAIGHGGFVGCYLAEEHFKRFLLGADPRDINRLWDQMYCGSQHYGRRGITMMVVSVIDLALWDLLGKLRGEPVYKLIGGATKDHLTAYCTGPYPAVARDQGFYGSKVPLPYSPSEPDSLRRNYEALAAHRASAGPGYPLMVDCYMALTIPYAIQLIRRCADLDIEWWEEVLSPDDTEGYALLRQALPHIKWATGEHEYTRYGYRRLVESRFFDVLQPDVMWCGGLTELVRIAAHAAAYGTDIVPHGTSHYTVHFCMATPNSSIIEYVAYAPDGKSVAPVHGDFFVQEPLPTDGKVAASAFSKPGFGLEISPHVKLISARDLLKPYYDIFGELKENLPERERPLEAKREERHDK</sequence>
<keyword evidence="2" id="KW-0479">Metal-binding</keyword>
<feature type="domain" description="Mandelate racemase/muconate lactonizing enzyme C-terminal" evidence="4">
    <location>
        <begin position="176"/>
        <end position="271"/>
    </location>
</feature>
<protein>
    <recommendedName>
        <fullName evidence="4">Mandelate racemase/muconate lactonizing enzyme C-terminal domain-containing protein</fullName>
    </recommendedName>
</protein>
<dbReference type="SFLD" id="SFLDS00001">
    <property type="entry name" value="Enolase"/>
    <property type="match status" value="1"/>
</dbReference>
<dbReference type="InterPro" id="IPR029065">
    <property type="entry name" value="Enolase_C-like"/>
</dbReference>
<dbReference type="Gene3D" id="3.30.390.10">
    <property type="entry name" value="Enolase-like, N-terminal domain"/>
    <property type="match status" value="1"/>
</dbReference>
<dbReference type="Proteomes" id="UP001642405">
    <property type="component" value="Unassembled WGS sequence"/>
</dbReference>
<comment type="caution">
    <text evidence="5">The sequence shown here is derived from an EMBL/GenBank/DDBJ whole genome shotgun (WGS) entry which is preliminary data.</text>
</comment>